<proteinExistence type="predicted"/>
<gene>
    <name evidence="3" type="ORF">SCAR479_07074</name>
</gene>
<protein>
    <submittedName>
        <fullName evidence="3">Uncharacterized protein</fullName>
    </submittedName>
</protein>
<feature type="compositionally biased region" description="Basic residues" evidence="1">
    <location>
        <begin position="11"/>
        <end position="20"/>
    </location>
</feature>
<evidence type="ECO:0000313" key="4">
    <source>
        <dbReference type="Proteomes" id="UP001465668"/>
    </source>
</evidence>
<evidence type="ECO:0000256" key="1">
    <source>
        <dbReference type="SAM" id="MobiDB-lite"/>
    </source>
</evidence>
<keyword evidence="2" id="KW-1133">Transmembrane helix</keyword>
<evidence type="ECO:0000256" key="2">
    <source>
        <dbReference type="SAM" id="Phobius"/>
    </source>
</evidence>
<keyword evidence="2" id="KW-0812">Transmembrane</keyword>
<comment type="caution">
    <text evidence="3">The sequence shown here is derived from an EMBL/GenBank/DDBJ whole genome shotgun (WGS) entry which is preliminary data.</text>
</comment>
<dbReference type="Proteomes" id="UP001465668">
    <property type="component" value="Unassembled WGS sequence"/>
</dbReference>
<name>A0ABR2XQV1_9PEZI</name>
<sequence length="108" mass="11067">MRQRNVQVVCRRSRNGHRRAIATAAATGSSSSPNSQYSSSSSSTGDGLYTGAKAGIAVGVVVALLAIVGAIAFTFLCKRNPSAATEDLPGPAMKTRQDAPSLASGTRK</sequence>
<feature type="region of interest" description="Disordered" evidence="1">
    <location>
        <begin position="1"/>
        <end position="45"/>
    </location>
</feature>
<keyword evidence="2" id="KW-0472">Membrane</keyword>
<feature type="transmembrane region" description="Helical" evidence="2">
    <location>
        <begin position="55"/>
        <end position="76"/>
    </location>
</feature>
<evidence type="ECO:0000313" key="3">
    <source>
        <dbReference type="EMBL" id="KAK9776168.1"/>
    </source>
</evidence>
<reference evidence="3 4" key="1">
    <citation type="submission" date="2024-02" db="EMBL/GenBank/DDBJ databases">
        <title>First draft genome assembly of two strains of Seiridium cardinale.</title>
        <authorList>
            <person name="Emiliani G."/>
            <person name="Scali E."/>
        </authorList>
    </citation>
    <scope>NUCLEOTIDE SEQUENCE [LARGE SCALE GENOMIC DNA]</scope>
    <source>
        <strain evidence="3 4">BM-138-000479</strain>
    </source>
</reference>
<feature type="region of interest" description="Disordered" evidence="1">
    <location>
        <begin position="83"/>
        <end position="108"/>
    </location>
</feature>
<feature type="compositionally biased region" description="Low complexity" evidence="1">
    <location>
        <begin position="21"/>
        <end position="43"/>
    </location>
</feature>
<keyword evidence="4" id="KW-1185">Reference proteome</keyword>
<accession>A0ABR2XQV1</accession>
<dbReference type="EMBL" id="JARVKM010000029">
    <property type="protein sequence ID" value="KAK9776168.1"/>
    <property type="molecule type" value="Genomic_DNA"/>
</dbReference>
<organism evidence="3 4">
    <name type="scientific">Seiridium cardinale</name>
    <dbReference type="NCBI Taxonomy" id="138064"/>
    <lineage>
        <taxon>Eukaryota</taxon>
        <taxon>Fungi</taxon>
        <taxon>Dikarya</taxon>
        <taxon>Ascomycota</taxon>
        <taxon>Pezizomycotina</taxon>
        <taxon>Sordariomycetes</taxon>
        <taxon>Xylariomycetidae</taxon>
        <taxon>Amphisphaeriales</taxon>
        <taxon>Sporocadaceae</taxon>
        <taxon>Seiridium</taxon>
    </lineage>
</organism>